<feature type="non-terminal residue" evidence="2">
    <location>
        <position position="1"/>
    </location>
</feature>
<comment type="caution">
    <text evidence="2">The sequence shown here is derived from an EMBL/GenBank/DDBJ whole genome shotgun (WGS) entry which is preliminary data.</text>
</comment>
<name>A0A2W4XCP7_9CYAN</name>
<evidence type="ECO:0000313" key="3">
    <source>
        <dbReference type="Proteomes" id="UP000249794"/>
    </source>
</evidence>
<dbReference type="InterPro" id="IPR007549">
    <property type="entry name" value="DUF512"/>
</dbReference>
<dbReference type="Pfam" id="PF04459">
    <property type="entry name" value="DUF512"/>
    <property type="match status" value="1"/>
</dbReference>
<organism evidence="2 3">
    <name type="scientific">Phormidesmis priestleyi</name>
    <dbReference type="NCBI Taxonomy" id="268141"/>
    <lineage>
        <taxon>Bacteria</taxon>
        <taxon>Bacillati</taxon>
        <taxon>Cyanobacteriota</taxon>
        <taxon>Cyanophyceae</taxon>
        <taxon>Leptolyngbyales</taxon>
        <taxon>Leptolyngbyaceae</taxon>
        <taxon>Phormidesmis</taxon>
    </lineage>
</organism>
<dbReference type="AlphaFoldDB" id="A0A2W4XCP7"/>
<feature type="domain" description="DUF512" evidence="1">
    <location>
        <begin position="2"/>
        <end position="166"/>
    </location>
</feature>
<accession>A0A2W4XCP7</accession>
<dbReference type="Proteomes" id="UP000249794">
    <property type="component" value="Unassembled WGS sequence"/>
</dbReference>
<evidence type="ECO:0000259" key="1">
    <source>
        <dbReference type="Pfam" id="PF04459"/>
    </source>
</evidence>
<proteinExistence type="predicted"/>
<sequence>TFAWLADEWFLLARQPLPPESHYEAYPQIGNGVGSIRLFLKEFEALAATLPPTVSPVRSFTWVVGNAVEQAFTPIVQRLNQIEGLSVTMAPLNSQYWGQEITVTGLLTGQDIASQLMGKVLGDAVLLPALMLKQSDSQRPEETYFLDDMSLAQLANKLNCLVLSVEGLPELVAACTSSTLPRHP</sequence>
<reference evidence="3" key="1">
    <citation type="submission" date="2018-04" db="EMBL/GenBank/DDBJ databases">
        <authorList>
            <person name="Cornet L."/>
        </authorList>
    </citation>
    <scope>NUCLEOTIDE SEQUENCE [LARGE SCALE GENOMIC DNA]</scope>
</reference>
<evidence type="ECO:0000313" key="2">
    <source>
        <dbReference type="EMBL" id="PZO54854.1"/>
    </source>
</evidence>
<reference evidence="2 3" key="2">
    <citation type="submission" date="2018-06" db="EMBL/GenBank/DDBJ databases">
        <title>Metagenomic assembly of (sub)arctic Cyanobacteria and their associated microbiome from non-axenic cultures.</title>
        <authorList>
            <person name="Baurain D."/>
        </authorList>
    </citation>
    <scope>NUCLEOTIDE SEQUENCE [LARGE SCALE GENOMIC DNA]</scope>
    <source>
        <strain evidence="2">ULC027bin1</strain>
    </source>
</reference>
<protein>
    <submittedName>
        <fullName evidence="2">TIGR03279 family radical SAM protein</fullName>
    </submittedName>
</protein>
<dbReference type="EMBL" id="QBMP01000107">
    <property type="protein sequence ID" value="PZO54854.1"/>
    <property type="molecule type" value="Genomic_DNA"/>
</dbReference>
<gene>
    <name evidence="2" type="ORF">DCF15_11325</name>
</gene>